<evidence type="ECO:0000256" key="2">
    <source>
        <dbReference type="ARBA" id="ARBA00009340"/>
    </source>
</evidence>
<proteinExistence type="inferred from homology"/>
<dbReference type="EMBL" id="RXIC02000021">
    <property type="protein sequence ID" value="KAB1218501.1"/>
    <property type="molecule type" value="Genomic_DNA"/>
</dbReference>
<dbReference type="InterPro" id="IPR011989">
    <property type="entry name" value="ARM-like"/>
</dbReference>
<gene>
    <name evidence="8" type="ORF">CJ030_MR3G026381</name>
</gene>
<dbReference type="InterPro" id="IPR016024">
    <property type="entry name" value="ARM-type_fold"/>
</dbReference>
<dbReference type="Proteomes" id="UP000516437">
    <property type="component" value="Chromosome 3"/>
</dbReference>
<evidence type="ECO:0000259" key="7">
    <source>
        <dbReference type="Pfam" id="PF14500"/>
    </source>
</evidence>
<name>A0A6A1VZX5_9ROSI</name>
<dbReference type="InterPro" id="IPR039920">
    <property type="entry name" value="MMS19"/>
</dbReference>
<evidence type="ECO:0000313" key="9">
    <source>
        <dbReference type="Proteomes" id="UP000516437"/>
    </source>
</evidence>
<dbReference type="PANTHER" id="PTHR12891:SF0">
    <property type="entry name" value="MMS19 NUCLEOTIDE EXCISION REPAIR PROTEIN HOMOLOG"/>
    <property type="match status" value="1"/>
</dbReference>
<dbReference type="GO" id="GO:0005634">
    <property type="term" value="C:nucleus"/>
    <property type="evidence" value="ECO:0007669"/>
    <property type="project" value="UniProtKB-SubCell"/>
</dbReference>
<dbReference type="OrthoDB" id="342900at2759"/>
<organism evidence="8 9">
    <name type="scientific">Morella rubra</name>
    <name type="common">Chinese bayberry</name>
    <dbReference type="NCBI Taxonomy" id="262757"/>
    <lineage>
        <taxon>Eukaryota</taxon>
        <taxon>Viridiplantae</taxon>
        <taxon>Streptophyta</taxon>
        <taxon>Embryophyta</taxon>
        <taxon>Tracheophyta</taxon>
        <taxon>Spermatophyta</taxon>
        <taxon>Magnoliopsida</taxon>
        <taxon>eudicotyledons</taxon>
        <taxon>Gunneridae</taxon>
        <taxon>Pentapetalae</taxon>
        <taxon>rosids</taxon>
        <taxon>fabids</taxon>
        <taxon>Fagales</taxon>
        <taxon>Myricaceae</taxon>
        <taxon>Morella</taxon>
    </lineage>
</organism>
<dbReference type="GO" id="GO:0051604">
    <property type="term" value="P:protein maturation"/>
    <property type="evidence" value="ECO:0007669"/>
    <property type="project" value="UniProtKB-UniRule"/>
</dbReference>
<comment type="similarity">
    <text evidence="2 5">Belongs to the MET18/MMS19 family.</text>
</comment>
<comment type="function">
    <text evidence="5">Key component of the cytosolic iron-sulfur protein assembly (CIA) complex, a multiprotein complex that mediates the incorporation of iron-sulfur cluster into apoproteins specifically involved in DNA metabolism and genomic integrity. In the CIA complex, MMS19 acts as an adapter between early-acting CIA components and a subset of cellular target iron-sulfur proteins.</text>
</comment>
<accession>A0A6A1VZX5</accession>
<dbReference type="InterPro" id="IPR029240">
    <property type="entry name" value="MMS19_N"/>
</dbReference>
<sequence length="1233" mass="136697">MAEPSQLGQLIESFVDSFRSPTQQAASLDTIASLVKNDTLTIERLVREMEMYLTTTDNIIRARGILLLGEVLTRLPSKPLDSDTIHSLIGFFTDRLADWKALRGVLVGCLALMRRKDNIGTVTGTDAKAVAQSCLQNLQVQSLGQHDRKADWKALRGVLVGCLALMRRKDNIGTVTGTDAKAVAQSCLQNLQVQSLGQHDRKLCFELLECLLERYPDTIAPLGDELVYGICEAIDSEKDPQCLMLTFHIIEVLVRLFPDPSGPLASFAGELFEILGCYFPIHFTHPKGEDLGIKRDDLSRALMLAFSSTPFFEPFAVPLLLEKLSSSLEFAKVDSLKYLTSCILKYGAERMAKHAGAIWLSVKDAIYNSLQEPVSSFTSESLEDGLDFKESEIVNEALTLLQKVIMQDNGLFLSLIVRDDDINTILNSISSYRTYNDIPSQGKLRLHAVGRILSFTTKSSIASCNRVYESFFPRLMEILGLPGSNILGDLPTVDNYLPSNRLNFGALYLCVELLAACRDLIADSKEITFESVSACETCHCMLQSFLPSLIKAFISTLVASPHNADIYLGVKGLQILATFPENVSPIPIPKFENILITFMSIITADFEKTLLWKFSLKALVNIGSFIGGYHESPKVLSYMSIVVDKVVSMVSLDDLSMPFPCKLEALSSIGTSGMNYMLNIVQGLEEAICANLSDVYVHGTMKSAETAVRLLECYSNKVLPWIHENGGFDEALLRFPMTIWNQIESCTEFAVEVQEKELLHAMMTAMRHAVAFCSEESQNKLIQRAYSILSSSTSFALKETTSLTIQFELGGLQLTQKDNLSCKDEWIVSLFASAIVAARPQTHILNVKVILQVFILTLLKGSVPAAQALGSIVNKLGKESSGSQISSDCTLEEALDIIFQIKKIWNSHDNSAIVRCGGMANGSEIGCTRSDLCLGGANNRLLQIHAIVGLSWIGKGLLLRGHEKVKDVTMIFLEFLLSNNKEGDLPLKQQSLENSCEQDLHPSVMKSAADAFHILMCDSEVCLNPEFHAIIRPLYKQRFFSTMMPILQPLIITNDSSFSRSMLYRVFAHIISDTPLIAILSEAKKLIPILLDCLSMLSKDNLEKDTLYGLLLVLSGILTDKNGQEAVIENAHLVINCLTGLIACPHMMLVRETAIQCLVAMSELPHARIYPMRMQVLQVISNALDDPKRAVRQEAVRCRQAWSVFDIYTVYCLVSYARRHAYTVSMFISVEIC</sequence>
<keyword evidence="9" id="KW-1185">Reference proteome</keyword>
<evidence type="ECO:0000259" key="6">
    <source>
        <dbReference type="Pfam" id="PF12460"/>
    </source>
</evidence>
<dbReference type="SUPFAM" id="SSF48371">
    <property type="entry name" value="ARM repeat"/>
    <property type="match status" value="1"/>
</dbReference>
<keyword evidence="5" id="KW-0234">DNA repair</keyword>
<keyword evidence="3" id="KW-0677">Repeat</keyword>
<comment type="caution">
    <text evidence="8">The sequence shown here is derived from an EMBL/GenBank/DDBJ whole genome shotgun (WGS) entry which is preliminary data.</text>
</comment>
<feature type="domain" description="MMS19 N-terminal" evidence="7">
    <location>
        <begin position="149"/>
        <end position="368"/>
    </location>
</feature>
<evidence type="ECO:0000256" key="3">
    <source>
        <dbReference type="ARBA" id="ARBA00022737"/>
    </source>
</evidence>
<feature type="domain" description="MMS19 C-terminal" evidence="6">
    <location>
        <begin position="753"/>
        <end position="1161"/>
    </location>
</feature>
<reference evidence="8 9" key="1">
    <citation type="journal article" date="2019" name="Plant Biotechnol. J.">
        <title>The red bayberry genome and genetic basis of sex determination.</title>
        <authorList>
            <person name="Jia H.M."/>
            <person name="Jia H.J."/>
            <person name="Cai Q.L."/>
            <person name="Wang Y."/>
            <person name="Zhao H.B."/>
            <person name="Yang W.F."/>
            <person name="Wang G.Y."/>
            <person name="Li Y.H."/>
            <person name="Zhan D.L."/>
            <person name="Shen Y.T."/>
            <person name="Niu Q.F."/>
            <person name="Chang L."/>
            <person name="Qiu J."/>
            <person name="Zhao L."/>
            <person name="Xie H.B."/>
            <person name="Fu W.Y."/>
            <person name="Jin J."/>
            <person name="Li X.W."/>
            <person name="Jiao Y."/>
            <person name="Zhou C.C."/>
            <person name="Tu T."/>
            <person name="Chai C.Y."/>
            <person name="Gao J.L."/>
            <person name="Fan L.J."/>
            <person name="van de Weg E."/>
            <person name="Wang J.Y."/>
            <person name="Gao Z.S."/>
        </authorList>
    </citation>
    <scope>NUCLEOTIDE SEQUENCE [LARGE SCALE GENOMIC DNA]</scope>
    <source>
        <tissue evidence="8">Leaves</tissue>
    </source>
</reference>
<dbReference type="Pfam" id="PF12460">
    <property type="entry name" value="MMS19_C"/>
    <property type="match status" value="1"/>
</dbReference>
<dbReference type="AlphaFoldDB" id="A0A6A1VZX5"/>
<protein>
    <recommendedName>
        <fullName evidence="5">MMS19 nucleotide excision repair protein</fullName>
    </recommendedName>
</protein>
<keyword evidence="5" id="KW-0227">DNA damage</keyword>
<dbReference type="Gene3D" id="1.25.10.10">
    <property type="entry name" value="Leucine-rich Repeat Variant"/>
    <property type="match status" value="2"/>
</dbReference>
<evidence type="ECO:0000256" key="4">
    <source>
        <dbReference type="ARBA" id="ARBA00023242"/>
    </source>
</evidence>
<keyword evidence="4 5" id="KW-0539">Nucleus</keyword>
<dbReference type="InterPro" id="IPR024687">
    <property type="entry name" value="MMS19_C"/>
</dbReference>
<dbReference type="GO" id="GO:0016226">
    <property type="term" value="P:iron-sulfur cluster assembly"/>
    <property type="evidence" value="ECO:0007669"/>
    <property type="project" value="UniProtKB-UniRule"/>
</dbReference>
<evidence type="ECO:0000256" key="5">
    <source>
        <dbReference type="RuleBase" id="RU367072"/>
    </source>
</evidence>
<dbReference type="GO" id="GO:0006281">
    <property type="term" value="P:DNA repair"/>
    <property type="evidence" value="ECO:0007669"/>
    <property type="project" value="UniProtKB-UniRule"/>
</dbReference>
<dbReference type="PANTHER" id="PTHR12891">
    <property type="entry name" value="DNA REPAIR/TRANSCRIPTION PROTEIN MET18/MMS19"/>
    <property type="match status" value="1"/>
</dbReference>
<evidence type="ECO:0000313" key="8">
    <source>
        <dbReference type="EMBL" id="KAB1218501.1"/>
    </source>
</evidence>
<dbReference type="Pfam" id="PF14500">
    <property type="entry name" value="MMS19_N"/>
    <property type="match status" value="1"/>
</dbReference>
<comment type="subcellular location">
    <subcellularLocation>
        <location evidence="1 5">Nucleus</location>
    </subcellularLocation>
</comment>
<dbReference type="GO" id="GO:0097361">
    <property type="term" value="C:cytosolic [4Fe-4S] assembly targeting complex"/>
    <property type="evidence" value="ECO:0007669"/>
    <property type="project" value="UniProtKB-UniRule"/>
</dbReference>
<evidence type="ECO:0000256" key="1">
    <source>
        <dbReference type="ARBA" id="ARBA00004123"/>
    </source>
</evidence>